<proteinExistence type="predicted"/>
<evidence type="ECO:0000313" key="2">
    <source>
        <dbReference type="EMBL" id="KFA64621.1"/>
    </source>
</evidence>
<sequence>MRQSVGTDVSRRRAKASTDLSKDAKFAFIIQDAKGQSPLDARKLIRSHCMRGKNAKAPADDNARRKRTRAKRRNVDSDEQARSSSDDSLKQHLPVTRTTRNPCRDGESSEASLDFLAGKAGILMPLMPFRLRRCDPGAEYAEPIDTQGQAMIHDFFTSMRHSIYPIELCFDIHQSDESWYNWLHLHPAYLNSGLFMISILRDMLTSTPGESEDVAKVLSTRSWNYLRRTIALLQDSIDNEAQQLADPTAAVVVSLAMTADLVGDDEAFRTHFEGLRKIIRLRGGLDSFRSNCKMQVKICRVDLGWSIKTGCKPQLYTANDFSWSRLCPDFFQQHNLDQVVRTPSSLDNFVQYLDERLYNLFSDMRDFCSLANHLRQTGDKLDPQVLQDLMLSLQYRLLLLDYDKDERFFFEEAIRVALLAFKVSLFMQANIRHPYEPLCASLKMSVEKLDLSNSRLGDLKLWMLFVSSMILFDAYDPWVLAAVGGMTRGQTWEEVHGRLNGVMWIHAIHDAQGKRLFERALAAEENRRLGSDSFWTC</sequence>
<evidence type="ECO:0000256" key="1">
    <source>
        <dbReference type="SAM" id="MobiDB-lite"/>
    </source>
</evidence>
<dbReference type="Proteomes" id="UP000028524">
    <property type="component" value="Unassembled WGS sequence"/>
</dbReference>
<organism evidence="2 3">
    <name type="scientific">Stachybotrys chlorohalonatus (strain IBT 40285)</name>
    <dbReference type="NCBI Taxonomy" id="1283841"/>
    <lineage>
        <taxon>Eukaryota</taxon>
        <taxon>Fungi</taxon>
        <taxon>Dikarya</taxon>
        <taxon>Ascomycota</taxon>
        <taxon>Pezizomycotina</taxon>
        <taxon>Sordariomycetes</taxon>
        <taxon>Hypocreomycetidae</taxon>
        <taxon>Hypocreales</taxon>
        <taxon>Stachybotryaceae</taxon>
        <taxon>Stachybotrys</taxon>
    </lineage>
</organism>
<evidence type="ECO:0008006" key="4">
    <source>
        <dbReference type="Google" id="ProtNLM"/>
    </source>
</evidence>
<dbReference type="OrthoDB" id="4158087at2759"/>
<dbReference type="InParanoid" id="A0A084QKY6"/>
<dbReference type="EMBL" id="KL660665">
    <property type="protein sequence ID" value="KFA64621.1"/>
    <property type="molecule type" value="Genomic_DNA"/>
</dbReference>
<dbReference type="STRING" id="1283841.A0A084QKY6"/>
<feature type="region of interest" description="Disordered" evidence="1">
    <location>
        <begin position="47"/>
        <end position="108"/>
    </location>
</feature>
<dbReference type="PANTHER" id="PTHR37540">
    <property type="entry name" value="TRANSCRIPTION FACTOR (ACR-2), PUTATIVE-RELATED-RELATED"/>
    <property type="match status" value="1"/>
</dbReference>
<name>A0A084QKY6_STAC4</name>
<gene>
    <name evidence="2" type="ORF">S40285_03939</name>
</gene>
<dbReference type="HOGENOM" id="CLU_023254_0_2_1"/>
<feature type="compositionally biased region" description="Basic and acidic residues" evidence="1">
    <location>
        <begin position="73"/>
        <end position="90"/>
    </location>
</feature>
<accession>A0A084QKY6</accession>
<evidence type="ECO:0000313" key="3">
    <source>
        <dbReference type="Proteomes" id="UP000028524"/>
    </source>
</evidence>
<reference evidence="2 3" key="1">
    <citation type="journal article" date="2014" name="BMC Genomics">
        <title>Comparative genome sequencing reveals chemotype-specific gene clusters in the toxigenic black mold Stachybotrys.</title>
        <authorList>
            <person name="Semeiks J."/>
            <person name="Borek D."/>
            <person name="Otwinowski Z."/>
            <person name="Grishin N.V."/>
        </authorList>
    </citation>
    <scope>NUCLEOTIDE SEQUENCE [LARGE SCALE GENOMIC DNA]</scope>
    <source>
        <strain evidence="2 3">IBT 40285</strain>
    </source>
</reference>
<dbReference type="AlphaFoldDB" id="A0A084QKY6"/>
<keyword evidence="3" id="KW-1185">Reference proteome</keyword>
<protein>
    <recommendedName>
        <fullName evidence="4">Transcription factor domain-containing protein</fullName>
    </recommendedName>
</protein>